<organism evidence="2 3">
    <name type="scientific">Ruminococcus bromii</name>
    <dbReference type="NCBI Taxonomy" id="40518"/>
    <lineage>
        <taxon>Bacteria</taxon>
        <taxon>Bacillati</taxon>
        <taxon>Bacillota</taxon>
        <taxon>Clostridia</taxon>
        <taxon>Eubacteriales</taxon>
        <taxon>Oscillospiraceae</taxon>
        <taxon>Ruminococcus</taxon>
    </lineage>
</organism>
<reference evidence="2" key="1">
    <citation type="journal article" date="2018" name="Environ. Microbiol.">
        <title>Sporulation capability and amylosome conservation among diverse human colonic and rumen isolates of the keystone starch-degrader Ruminococcus bromii.</title>
        <authorList>
            <person name="Mukhopadhya I."/>
            <person name="Morais S."/>
            <person name="Laverde-Gomez J."/>
            <person name="Sheridan P.O."/>
            <person name="Walker A.W."/>
            <person name="Kelly W."/>
            <person name="Klieve A.V."/>
            <person name="Ouwerkerk D."/>
            <person name="Duncan S.H."/>
            <person name="Louis P."/>
            <person name="Koropatkin N."/>
            <person name="Cockburn D."/>
            <person name="Kibler R."/>
            <person name="Cooper P.J."/>
            <person name="Sandoval C."/>
            <person name="Crost E."/>
            <person name="Juge N."/>
            <person name="Bayer E.A."/>
            <person name="Flint H.J."/>
        </authorList>
    </citation>
    <scope>NUCLEOTIDE SEQUENCE [LARGE SCALE GENOMIC DNA]</scope>
    <source>
        <strain evidence="2">ATCC 27255</strain>
    </source>
</reference>
<dbReference type="AlphaFoldDB" id="A0A2N0UL03"/>
<feature type="transmembrane region" description="Helical" evidence="1">
    <location>
        <begin position="188"/>
        <end position="206"/>
    </location>
</feature>
<sequence>MLFYSYAEFVIGLVAIFYFTSKIFSITKYKLYFALSLIFIISTASFACFIKSDQRYVILPVLHFVALTFLPISLGYNKKIMLLFSSLFFSGLTFFISEIYQLLCSIYSTEFASSTSVFFNLISNLIVLGIFVLLSSPLKIKTKLVVESITKPTIIMILIFLYLGGSMATFGAYYIIPSSDCRTAALKILTMIVSIVFSFSIPILLYNQIKKSQYMHENDIYERQLNAQINYYKSITTSGYELRKIRHDYNDLSIGLKSLISNQKYDEVLPLLQKYDSEIIGSFQILYNTGNDLTDAILSDKQKNAGDNIKIEFEGSLANVPADNIEICVLFNNMIDIAFENVKEFCGNSKQIVTLKAETRAGFLFCCVSFPIKGEIKKAQNNVLYHSFAYKTLKNLAEKNGGKIETNLSKNRLAITTGWAINNIS</sequence>
<evidence type="ECO:0000313" key="3">
    <source>
        <dbReference type="Proteomes" id="UP000233425"/>
    </source>
</evidence>
<feature type="transmembrane region" description="Helical" evidence="1">
    <location>
        <begin position="81"/>
        <end position="103"/>
    </location>
</feature>
<accession>A0A2N0UL03</accession>
<evidence type="ECO:0000256" key="1">
    <source>
        <dbReference type="SAM" id="Phobius"/>
    </source>
</evidence>
<keyword evidence="1" id="KW-0472">Membrane</keyword>
<dbReference type="Proteomes" id="UP000233425">
    <property type="component" value="Unassembled WGS sequence"/>
</dbReference>
<gene>
    <name evidence="2" type="ORF">RBATCC27255_01431</name>
</gene>
<feature type="transmembrane region" description="Helical" evidence="1">
    <location>
        <begin position="56"/>
        <end position="74"/>
    </location>
</feature>
<feature type="transmembrane region" description="Helical" evidence="1">
    <location>
        <begin position="31"/>
        <end position="50"/>
    </location>
</feature>
<name>A0A2N0UL03_9FIRM</name>
<feature type="transmembrane region" description="Helical" evidence="1">
    <location>
        <begin position="6"/>
        <end position="24"/>
    </location>
</feature>
<protein>
    <submittedName>
        <fullName evidence="2">Uncharacterized protein</fullName>
    </submittedName>
</protein>
<feature type="transmembrane region" description="Helical" evidence="1">
    <location>
        <begin position="154"/>
        <end position="176"/>
    </location>
</feature>
<keyword evidence="1" id="KW-0812">Transmembrane</keyword>
<keyword evidence="1" id="KW-1133">Transmembrane helix</keyword>
<dbReference type="EMBL" id="NNSR01000069">
    <property type="protein sequence ID" value="PKD27670.1"/>
    <property type="molecule type" value="Genomic_DNA"/>
</dbReference>
<comment type="caution">
    <text evidence="2">The sequence shown here is derived from an EMBL/GenBank/DDBJ whole genome shotgun (WGS) entry which is preliminary data.</text>
</comment>
<feature type="transmembrane region" description="Helical" evidence="1">
    <location>
        <begin position="115"/>
        <end position="134"/>
    </location>
</feature>
<proteinExistence type="predicted"/>
<keyword evidence="3" id="KW-1185">Reference proteome</keyword>
<evidence type="ECO:0000313" key="2">
    <source>
        <dbReference type="EMBL" id="PKD27670.1"/>
    </source>
</evidence>